<feature type="transmembrane region" description="Helical" evidence="7">
    <location>
        <begin position="307"/>
        <end position="328"/>
    </location>
</feature>
<dbReference type="eggNOG" id="COG4591">
    <property type="taxonomic scope" value="Bacteria"/>
</dbReference>
<evidence type="ECO:0000259" key="8">
    <source>
        <dbReference type="Pfam" id="PF02687"/>
    </source>
</evidence>
<evidence type="ECO:0000313" key="10">
    <source>
        <dbReference type="Proteomes" id="UP000007803"/>
    </source>
</evidence>
<dbReference type="STRING" id="563040.Saut_1421"/>
<comment type="subcellular location">
    <subcellularLocation>
        <location evidence="1">Cell membrane</location>
        <topology evidence="1">Multi-pass membrane protein</topology>
    </subcellularLocation>
</comment>
<dbReference type="PANTHER" id="PTHR30489:SF0">
    <property type="entry name" value="LIPOPROTEIN-RELEASING SYSTEM TRANSMEMBRANE PROTEIN LOLE"/>
    <property type="match status" value="1"/>
</dbReference>
<organism evidence="9 10">
    <name type="scientific">Sulfurimonas autotrophica (strain ATCC BAA-671 / DSM 16294 / JCM 11897 / OK10)</name>
    <dbReference type="NCBI Taxonomy" id="563040"/>
    <lineage>
        <taxon>Bacteria</taxon>
        <taxon>Pseudomonadati</taxon>
        <taxon>Campylobacterota</taxon>
        <taxon>Epsilonproteobacteria</taxon>
        <taxon>Campylobacterales</taxon>
        <taxon>Sulfurimonadaceae</taxon>
        <taxon>Sulfurimonas</taxon>
    </lineage>
</organism>
<evidence type="ECO:0000313" key="9">
    <source>
        <dbReference type="EMBL" id="ADN09468.1"/>
    </source>
</evidence>
<dbReference type="GO" id="GO:0098797">
    <property type="term" value="C:plasma membrane protein complex"/>
    <property type="evidence" value="ECO:0007669"/>
    <property type="project" value="TreeGrafter"/>
</dbReference>
<dbReference type="RefSeq" id="WP_013327221.1">
    <property type="nucleotide sequence ID" value="NC_014506.1"/>
</dbReference>
<evidence type="ECO:0000256" key="1">
    <source>
        <dbReference type="ARBA" id="ARBA00004651"/>
    </source>
</evidence>
<evidence type="ECO:0000256" key="2">
    <source>
        <dbReference type="ARBA" id="ARBA00005236"/>
    </source>
</evidence>
<accession>E0UU93</accession>
<dbReference type="HOGENOM" id="CLU_701928_0_0_7"/>
<feature type="domain" description="ABC3 transporter permease C-terminal" evidence="8">
    <location>
        <begin position="257"/>
        <end position="383"/>
    </location>
</feature>
<reference evidence="10" key="1">
    <citation type="journal article" date="2010" name="Stand. Genomic Sci.">
        <title>Complete genome sequence of Sulfurimonas autotrophica type strain (OK10).</title>
        <authorList>
            <person name="Sikorski J."/>
            <person name="Munk C."/>
            <person name="Lapidus A."/>
            <person name="Djao O."/>
            <person name="Lucas S."/>
            <person name="Glavina Del Rio T."/>
            <person name="Nolan M."/>
            <person name="Tice H."/>
            <person name="Han C."/>
            <person name="Cheng J."/>
            <person name="Tapia R."/>
            <person name="Goodwin L."/>
            <person name="Pitluck S."/>
            <person name="Liolios K."/>
            <person name="Ivanova N."/>
            <person name="Mavromatis K."/>
            <person name="Mikhailova N."/>
            <person name="Pati A."/>
            <person name="Sims D."/>
            <person name="Meincke L."/>
            <person name="Brettin T."/>
            <person name="Detter J."/>
            <person name="Chen A."/>
            <person name="Palaniappan K."/>
            <person name="Land M."/>
            <person name="Hauser L."/>
            <person name="Chang Y."/>
            <person name="Jeffries C."/>
            <person name="Rohde M."/>
            <person name="Lang E."/>
            <person name="Spring S."/>
            <person name="Goker M."/>
            <person name="Woyke T."/>
            <person name="Bristow J."/>
            <person name="Eisen J."/>
            <person name="Markowitz V."/>
            <person name="Hugenholtz P."/>
            <person name="Kyrpides N."/>
            <person name="Klenk H."/>
        </authorList>
    </citation>
    <scope>NUCLEOTIDE SEQUENCE [LARGE SCALE GENOMIC DNA]</scope>
    <source>
        <strain evidence="10">ATCC BAA-671 / DSM 16294 / JCM 11897 / OK10</strain>
    </source>
</reference>
<dbReference type="EMBL" id="CP002205">
    <property type="protein sequence ID" value="ADN09468.1"/>
    <property type="molecule type" value="Genomic_DNA"/>
</dbReference>
<evidence type="ECO:0000256" key="5">
    <source>
        <dbReference type="ARBA" id="ARBA00022989"/>
    </source>
</evidence>
<comment type="similarity">
    <text evidence="2">Belongs to the ABC-4 integral membrane protein family. LolC/E subfamily.</text>
</comment>
<feature type="transmembrane region" description="Helical" evidence="7">
    <location>
        <begin position="349"/>
        <end position="372"/>
    </location>
</feature>
<keyword evidence="5 7" id="KW-1133">Transmembrane helix</keyword>
<protein>
    <recommendedName>
        <fullName evidence="8">ABC3 transporter permease C-terminal domain-containing protein</fullName>
    </recommendedName>
</protein>
<sequence>MKKINFYLLEYAINYILRYKSKNIFIAIVLTLLIAVLASFFFVQNSLKYEFESTVDAQPQIIITNQKAGRDTTVDENVIDTILNIKGVGDVVSRVWGYYDFKHMNAKFILVGIDEFENQYNATLANIVQNSELNTSSMLIGEGVKKIMNQSYYREYFNFITPDLAVKKIYIAGIFKAATKLESNDMIVMSKDALREIFGYKNREATDLAVTVDNPAEVASVMLKIQNLFPTFKVVARKDLKISLESQFNYKSSIFLILFIITLFTFFIIIYDKSSGLSSEEKKEIGILKAIGWRIEDVLQARLYEGLIISFFSYIIGITLALFFVYILNAPIIKNIFIAYNDISNNFTLPFVLDYEILLLLFLLSVPVYMFATVIPSWRVATLDADEVIR</sequence>
<evidence type="ECO:0000256" key="3">
    <source>
        <dbReference type="ARBA" id="ARBA00022475"/>
    </source>
</evidence>
<dbReference type="Pfam" id="PF02687">
    <property type="entry name" value="FtsX"/>
    <property type="match status" value="1"/>
</dbReference>
<evidence type="ECO:0000256" key="4">
    <source>
        <dbReference type="ARBA" id="ARBA00022692"/>
    </source>
</evidence>
<keyword evidence="3" id="KW-1003">Cell membrane</keyword>
<dbReference type="KEGG" id="sua:Saut_1421"/>
<name>E0UU93_SULAO</name>
<dbReference type="PANTHER" id="PTHR30489">
    <property type="entry name" value="LIPOPROTEIN-RELEASING SYSTEM TRANSMEMBRANE PROTEIN LOLE"/>
    <property type="match status" value="1"/>
</dbReference>
<dbReference type="AlphaFoldDB" id="E0UU93"/>
<feature type="transmembrane region" description="Helical" evidence="7">
    <location>
        <begin position="24"/>
        <end position="43"/>
    </location>
</feature>
<keyword evidence="4 7" id="KW-0812">Transmembrane</keyword>
<dbReference type="Proteomes" id="UP000007803">
    <property type="component" value="Chromosome"/>
</dbReference>
<evidence type="ECO:0000256" key="6">
    <source>
        <dbReference type="ARBA" id="ARBA00023136"/>
    </source>
</evidence>
<evidence type="ECO:0000256" key="7">
    <source>
        <dbReference type="SAM" id="Phobius"/>
    </source>
</evidence>
<keyword evidence="6 7" id="KW-0472">Membrane</keyword>
<gene>
    <name evidence="9" type="ordered locus">Saut_1421</name>
</gene>
<dbReference type="InterPro" id="IPR051447">
    <property type="entry name" value="Lipoprotein-release_system"/>
</dbReference>
<dbReference type="OrthoDB" id="8522929at2"/>
<keyword evidence="10" id="KW-1185">Reference proteome</keyword>
<dbReference type="InterPro" id="IPR003838">
    <property type="entry name" value="ABC3_permease_C"/>
</dbReference>
<feature type="transmembrane region" description="Helical" evidence="7">
    <location>
        <begin position="253"/>
        <end position="271"/>
    </location>
</feature>
<proteinExistence type="inferred from homology"/>
<dbReference type="GO" id="GO:0044874">
    <property type="term" value="P:lipoprotein localization to outer membrane"/>
    <property type="evidence" value="ECO:0007669"/>
    <property type="project" value="TreeGrafter"/>
</dbReference>